<dbReference type="AlphaFoldDB" id="A0A9N9HH50"/>
<protein>
    <submittedName>
        <fullName evidence="1">16437_t:CDS:1</fullName>
    </submittedName>
</protein>
<dbReference type="Proteomes" id="UP000789342">
    <property type="component" value="Unassembled WGS sequence"/>
</dbReference>
<feature type="non-terminal residue" evidence="1">
    <location>
        <position position="78"/>
    </location>
</feature>
<name>A0A9N9HH50_9GLOM</name>
<comment type="caution">
    <text evidence="1">The sequence shown here is derived from an EMBL/GenBank/DDBJ whole genome shotgun (WGS) entry which is preliminary data.</text>
</comment>
<reference evidence="1" key="1">
    <citation type="submission" date="2021-06" db="EMBL/GenBank/DDBJ databases">
        <authorList>
            <person name="Kallberg Y."/>
            <person name="Tangrot J."/>
            <person name="Rosling A."/>
        </authorList>
    </citation>
    <scope>NUCLEOTIDE SEQUENCE</scope>
    <source>
        <strain evidence="1">CL551</strain>
    </source>
</reference>
<organism evidence="1 2">
    <name type="scientific">Acaulospora morrowiae</name>
    <dbReference type="NCBI Taxonomy" id="94023"/>
    <lineage>
        <taxon>Eukaryota</taxon>
        <taxon>Fungi</taxon>
        <taxon>Fungi incertae sedis</taxon>
        <taxon>Mucoromycota</taxon>
        <taxon>Glomeromycotina</taxon>
        <taxon>Glomeromycetes</taxon>
        <taxon>Diversisporales</taxon>
        <taxon>Acaulosporaceae</taxon>
        <taxon>Acaulospora</taxon>
    </lineage>
</organism>
<evidence type="ECO:0000313" key="1">
    <source>
        <dbReference type="EMBL" id="CAG8690469.1"/>
    </source>
</evidence>
<accession>A0A9N9HH50</accession>
<sequence length="78" mass="9063">MTTSHLPVPVQEFLESINRSNLSPPALSDPPQILDCYKNREARRLRINDNRVVDMVGDIIWNRATTREKSLWKEVSDE</sequence>
<keyword evidence="2" id="KW-1185">Reference proteome</keyword>
<proteinExistence type="predicted"/>
<gene>
    <name evidence="1" type="ORF">AMORRO_LOCUS11615</name>
</gene>
<evidence type="ECO:0000313" key="2">
    <source>
        <dbReference type="Proteomes" id="UP000789342"/>
    </source>
</evidence>
<dbReference type="EMBL" id="CAJVPV010015198">
    <property type="protein sequence ID" value="CAG8690469.1"/>
    <property type="molecule type" value="Genomic_DNA"/>
</dbReference>